<dbReference type="PANTHER" id="PTHR11705:SF140">
    <property type="entry name" value="FI02848P-RELATED"/>
    <property type="match status" value="1"/>
</dbReference>
<dbReference type="PROSITE" id="PS52035">
    <property type="entry name" value="PEPTIDASE_M14"/>
    <property type="match status" value="5"/>
</dbReference>
<dbReference type="Pfam" id="PF00246">
    <property type="entry name" value="Peptidase_M14"/>
    <property type="match status" value="4"/>
</dbReference>
<feature type="active site" description="Proton donor/acceptor" evidence="10">
    <location>
        <position position="249"/>
    </location>
</feature>
<keyword evidence="6" id="KW-0732">Signal</keyword>
<feature type="domain" description="Peptidase M14" evidence="12">
    <location>
        <begin position="1061"/>
        <end position="1346"/>
    </location>
</feature>
<feature type="domain" description="Peptidase M14" evidence="12">
    <location>
        <begin position="554"/>
        <end position="797"/>
    </location>
</feature>
<accession>A0A182P4X8</accession>
<evidence type="ECO:0000256" key="2">
    <source>
        <dbReference type="ARBA" id="ARBA00005988"/>
    </source>
</evidence>
<reference evidence="14" key="1">
    <citation type="submission" date="2013-03" db="EMBL/GenBank/DDBJ databases">
        <title>The Genome Sequence of Anopheles epiroticus epiroticus2.</title>
        <authorList>
            <consortium name="The Broad Institute Genomics Platform"/>
            <person name="Neafsey D.E."/>
            <person name="Howell P."/>
            <person name="Walker B."/>
            <person name="Young S.K."/>
            <person name="Zeng Q."/>
            <person name="Gargeya S."/>
            <person name="Fitzgerald M."/>
            <person name="Haas B."/>
            <person name="Abouelleil A."/>
            <person name="Allen A.W."/>
            <person name="Alvarado L."/>
            <person name="Arachchi H.M."/>
            <person name="Berlin A.M."/>
            <person name="Chapman S.B."/>
            <person name="Gainer-Dewar J."/>
            <person name="Goldberg J."/>
            <person name="Griggs A."/>
            <person name="Gujja S."/>
            <person name="Hansen M."/>
            <person name="Howarth C."/>
            <person name="Imamovic A."/>
            <person name="Ireland A."/>
            <person name="Larimer J."/>
            <person name="McCowan C."/>
            <person name="Murphy C."/>
            <person name="Pearson M."/>
            <person name="Poon T.W."/>
            <person name="Priest M."/>
            <person name="Roberts A."/>
            <person name="Saif S."/>
            <person name="Shea T."/>
            <person name="Sisk P."/>
            <person name="Sykes S."/>
            <person name="Wortman J."/>
            <person name="Nusbaum C."/>
            <person name="Birren B."/>
        </authorList>
    </citation>
    <scope>NUCLEOTIDE SEQUENCE [LARGE SCALE GENOMIC DNA]</scope>
    <source>
        <strain evidence="14">Epiroticus2</strain>
    </source>
</reference>
<dbReference type="EnsemblMetazoa" id="AEPI001965-RA">
    <property type="protein sequence ID" value="AEPI001965-PA"/>
    <property type="gene ID" value="AEPI001965"/>
</dbReference>
<keyword evidence="14" id="KW-1185">Reference proteome</keyword>
<organism evidence="13 14">
    <name type="scientific">Anopheles epiroticus</name>
    <dbReference type="NCBI Taxonomy" id="199890"/>
    <lineage>
        <taxon>Eukaryota</taxon>
        <taxon>Metazoa</taxon>
        <taxon>Ecdysozoa</taxon>
        <taxon>Arthropoda</taxon>
        <taxon>Hexapoda</taxon>
        <taxon>Insecta</taxon>
        <taxon>Pterygota</taxon>
        <taxon>Neoptera</taxon>
        <taxon>Endopterygota</taxon>
        <taxon>Diptera</taxon>
        <taxon>Nematocera</taxon>
        <taxon>Culicoidea</taxon>
        <taxon>Culicidae</taxon>
        <taxon>Anophelinae</taxon>
        <taxon>Anopheles</taxon>
    </lineage>
</organism>
<keyword evidence="3" id="KW-0121">Carboxypeptidase</keyword>
<evidence type="ECO:0000313" key="13">
    <source>
        <dbReference type="EnsemblMetazoa" id="AEPI001965-PA"/>
    </source>
</evidence>
<dbReference type="PANTHER" id="PTHR11705">
    <property type="entry name" value="PROTEASE FAMILY M14 CARBOXYPEPTIDASE A,B"/>
    <property type="match status" value="1"/>
</dbReference>
<dbReference type="InterPro" id="IPR000834">
    <property type="entry name" value="Peptidase_M14"/>
</dbReference>
<evidence type="ECO:0000256" key="4">
    <source>
        <dbReference type="ARBA" id="ARBA00022670"/>
    </source>
</evidence>
<dbReference type="VEuPathDB" id="VectorBase:AEPI001965"/>
<feature type="region of interest" description="Disordered" evidence="11">
    <location>
        <begin position="1197"/>
        <end position="1219"/>
    </location>
</feature>
<feature type="active site" description="Proton donor/acceptor" evidence="10">
    <location>
        <position position="1315"/>
    </location>
</feature>
<dbReference type="Gene3D" id="3.40.630.10">
    <property type="entry name" value="Zn peptidases"/>
    <property type="match status" value="5"/>
</dbReference>
<feature type="compositionally biased region" description="Polar residues" evidence="11">
    <location>
        <begin position="1207"/>
        <end position="1219"/>
    </location>
</feature>
<dbReference type="FunFam" id="3.40.630.10:FF:000084">
    <property type="entry name" value="Carboxypeptidase B2"/>
    <property type="match status" value="5"/>
</dbReference>
<feature type="compositionally biased region" description="Basic and acidic residues" evidence="11">
    <location>
        <begin position="1197"/>
        <end position="1206"/>
    </location>
</feature>
<evidence type="ECO:0000259" key="12">
    <source>
        <dbReference type="PROSITE" id="PS52035"/>
    </source>
</evidence>
<feature type="domain" description="Peptidase M14" evidence="12">
    <location>
        <begin position="1"/>
        <end position="280"/>
    </location>
</feature>
<comment type="caution">
    <text evidence="10">Lacks conserved residue(s) required for the propagation of feature annotation.</text>
</comment>
<keyword evidence="7" id="KW-0378">Hydrolase</keyword>
<sequence>MSFERTYEWLDILEKKFPNKIRIDSIGRTNQGRSIRSVTINKSATPIVIVVANMHAREWAAMSSAIYIIHEMVYHPYKYPVASHYQWIIVPIANPDGYEYTRTTERLWRKNLNSPLGIDINRNFGFMWEAANDDDKSPERETYRGYAPFSEKESQAISKLLQQKAAFTILYVDLHAYGQNILFPWSFTADPAPNAAWSRTVAEEGARGILARTGKTYKAGTPAELSFLESGSSIDYCYSLQIKACMAIELTAGGYEIQNNSIPAVGQEALAAVETMAIYETNLWLEALVAKYAPKCKLQSIGKSYEGRDINAIFINTQHNKKVFIVANMHAREWAAMTSAIFIIHELLRNPNSYREASNYQWIVVPIANPDGYEYTKTVDRIWRKNRTPQANNAIGVDLNRNFNYMWDHLMRPEDDNPREETFRGPWPFSEPESQAIGNFLQQNANSLMMYVDLHTYGEYILIPWGYTTDPAPNVDWLRSVAHAGSSAAYFQTNQFFEVGTPAELVYTVSGSSMDYCYSLGVKACITNRTKASDFNVFDFFLSYEETQEWLEALAFEYPEKCRIQSLGETYEGRNVIAITINYNKPKKVIVIGNLQAREWVGMTSAIFIIHELILSAGNNQDALQYQWIVVPIPNPDGYEYTREHDRNWNKNRSPQKQKNFGVNLDSNFNNNWNVNGVPSRADPAGRPYRGPSPFSEPETKGIRDLMQNNLDAILSVDLQGYGQVFLVPWSWTSEPAPNAERTQAIAYAGRAAIYELSQEKFEVGIASNFLPFAFGVCHDYCTAIGLKACISLKLTLQQHDIRTDQIIRFETNEFMHKLASLFSSKVSVEKIGETWLGRDINVFNINYSAKKTIILVANLHAREWAAMTSALYIMYELVYNSEHYPDLAQFRWMIIPMANPDGYEYTRMYDRYWSKNRSPQPHSRSFGVDLNGNFGYKWEENDKPVDPNSRTYNGPSAFSEKESSAIGSLIDQYAHETILYVDMHTFGNHIFYPWAYSNDPAPDAGKSRSVALSAADVIREKFQEYYTVGTPAHIFQRTYGTSLDYCHSRGVNVCLWFEMTYVGFQIEEDKIVRYASTFPAKVRVEKIGESALGRDINLININYFAKNTVILVANLHAREWAAMTTALFIISELVYNGNSYPELAQLRWMIIPVANPDGYEYTRMYDRYWSKNRSPQPNSDAIGVDLNGNFAYKWEENNKPVDPSDRTYNGPSAGSEPETQAISQLLERNGHEIILFVDMHTFGNHIFHPWSYTREPVEHIERTKAVAHAGADAIRFKYQEYYTVGTPSELYRRTYGTSIDYCEALGTHICLWLEMTNSGFTFEENKIIRYGEEGWTGIKAMALKAIELR</sequence>
<evidence type="ECO:0000256" key="3">
    <source>
        <dbReference type="ARBA" id="ARBA00022645"/>
    </source>
</evidence>
<evidence type="ECO:0000256" key="7">
    <source>
        <dbReference type="ARBA" id="ARBA00022801"/>
    </source>
</evidence>
<protein>
    <recommendedName>
        <fullName evidence="12">Peptidase M14 domain-containing protein</fullName>
    </recommendedName>
</protein>
<proteinExistence type="inferred from homology"/>
<evidence type="ECO:0000313" key="14">
    <source>
        <dbReference type="Proteomes" id="UP000075885"/>
    </source>
</evidence>
<keyword evidence="9" id="KW-0482">Metalloprotease</keyword>
<dbReference type="Proteomes" id="UP000075885">
    <property type="component" value="Unassembled WGS sequence"/>
</dbReference>
<dbReference type="STRING" id="199890.A0A182P4X8"/>
<evidence type="ECO:0000256" key="11">
    <source>
        <dbReference type="SAM" id="MobiDB-lite"/>
    </source>
</evidence>
<dbReference type="GO" id="GO:0008270">
    <property type="term" value="F:zinc ion binding"/>
    <property type="evidence" value="ECO:0007669"/>
    <property type="project" value="InterPro"/>
</dbReference>
<keyword evidence="8" id="KW-0862">Zinc</keyword>
<dbReference type="PRINTS" id="PR00765">
    <property type="entry name" value="CRBOXYPTASEA"/>
</dbReference>
<dbReference type="SMART" id="SM00631">
    <property type="entry name" value="Zn_pept"/>
    <property type="match status" value="5"/>
</dbReference>
<feature type="domain" description="Peptidase M14" evidence="12">
    <location>
        <begin position="801"/>
        <end position="1062"/>
    </location>
</feature>
<keyword evidence="4" id="KW-0645">Protease</keyword>
<evidence type="ECO:0000256" key="6">
    <source>
        <dbReference type="ARBA" id="ARBA00022729"/>
    </source>
</evidence>
<dbReference type="GO" id="GO:0004181">
    <property type="term" value="F:metallocarboxypeptidase activity"/>
    <property type="evidence" value="ECO:0007669"/>
    <property type="project" value="InterPro"/>
</dbReference>
<dbReference type="GO" id="GO:0005615">
    <property type="term" value="C:extracellular space"/>
    <property type="evidence" value="ECO:0007669"/>
    <property type="project" value="TreeGrafter"/>
</dbReference>
<name>A0A182P4X8_9DIPT</name>
<dbReference type="SUPFAM" id="SSF53187">
    <property type="entry name" value="Zn-dependent exopeptidases"/>
    <property type="match status" value="5"/>
</dbReference>
<feature type="region of interest" description="Disordered" evidence="11">
    <location>
        <begin position="676"/>
        <end position="699"/>
    </location>
</feature>
<evidence type="ECO:0000256" key="9">
    <source>
        <dbReference type="ARBA" id="ARBA00023049"/>
    </source>
</evidence>
<evidence type="ECO:0000256" key="10">
    <source>
        <dbReference type="PROSITE-ProRule" id="PRU01379"/>
    </source>
</evidence>
<feature type="domain" description="Peptidase M14" evidence="12">
    <location>
        <begin position="275"/>
        <end position="558"/>
    </location>
</feature>
<evidence type="ECO:0000256" key="8">
    <source>
        <dbReference type="ARBA" id="ARBA00022833"/>
    </source>
</evidence>
<comment type="similarity">
    <text evidence="2 10">Belongs to the peptidase M14 family.</text>
</comment>
<evidence type="ECO:0000256" key="5">
    <source>
        <dbReference type="ARBA" id="ARBA00022723"/>
    </source>
</evidence>
<keyword evidence="5" id="KW-0479">Metal-binding</keyword>
<comment type="cofactor">
    <cofactor evidence="1">
        <name>Zn(2+)</name>
        <dbReference type="ChEBI" id="CHEBI:29105"/>
    </cofactor>
</comment>
<reference evidence="13" key="2">
    <citation type="submission" date="2020-05" db="UniProtKB">
        <authorList>
            <consortium name="EnsemblMetazoa"/>
        </authorList>
    </citation>
    <scope>IDENTIFICATION</scope>
    <source>
        <strain evidence="13">Epiroticus2</strain>
    </source>
</reference>
<evidence type="ECO:0000256" key="1">
    <source>
        <dbReference type="ARBA" id="ARBA00001947"/>
    </source>
</evidence>
<dbReference type="GO" id="GO:0006508">
    <property type="term" value="P:proteolysis"/>
    <property type="evidence" value="ECO:0007669"/>
    <property type="project" value="UniProtKB-KW"/>
</dbReference>